<dbReference type="SUPFAM" id="SSF54928">
    <property type="entry name" value="RNA-binding domain, RBD"/>
    <property type="match status" value="1"/>
</dbReference>
<sequence>MLPADLVRMITIGKENISGQVVHFETRADRARVPGASTLIVPIVAAMTVLLMIQYDLRAATRALESLNGREINGIPIDVRYSLPKNDEAFKEFCDRHKNQGTLLVTARDCPLPLNDSDLRSYFQQFGDVASFKPFRSNERQRLVEYYDSRDCIRANDMAHGTEYNGGTLHCRFIWDLNQKLMTRQSVDAERAKSVRGRGVRGSERSSSFRGHHEGEGDYGRGHYRRSSPPPRRQRYSPGQSRERYLAGQSSRETSVTRPRDDPHRAPPPAQATLDAQRLQQAQQAQQLISNMMSGQASNLNQTQQPAINPAAALQMAANSPQGFQLAQLMNLFGQIQTNPQMLNIQSLVNPAILQALVGGAAAGAAGHTPASLAAGEKAVTTPAGIPNVPALAPTPAPVSIPTSITSSAPVSAATTNVSQLLGNGLGLSVKQPMETTLPTPGVSRERPESSVTTPTTAMATTISSGMVGQPPESVGASVPLTNLLSPPHVTATPTTSIGENMSKSTWAPVTTTAETSLSPQTSTTPAAVVSTPSTTQPGTTATTVSHASLYYNPITSQGSSDMYGAPGTEADSRMDEYTYY</sequence>
<feature type="compositionally biased region" description="Polar residues" evidence="1">
    <location>
        <begin position="512"/>
        <end position="526"/>
    </location>
</feature>
<dbReference type="OrthoDB" id="439808at2759"/>
<proteinExistence type="predicted"/>
<feature type="compositionally biased region" description="Low complexity" evidence="1">
    <location>
        <begin position="529"/>
        <end position="542"/>
    </location>
</feature>
<feature type="compositionally biased region" description="Basic and acidic residues" evidence="1">
    <location>
        <begin position="571"/>
        <end position="581"/>
    </location>
</feature>
<dbReference type="InterPro" id="IPR012677">
    <property type="entry name" value="Nucleotide-bd_a/b_plait_sf"/>
</dbReference>
<name>A0A9W8E2K4_9FUNG</name>
<dbReference type="Proteomes" id="UP001150925">
    <property type="component" value="Unassembled WGS sequence"/>
</dbReference>
<dbReference type="InterPro" id="IPR035979">
    <property type="entry name" value="RBD_domain_sf"/>
</dbReference>
<evidence type="ECO:0000256" key="2">
    <source>
        <dbReference type="SAM" id="Phobius"/>
    </source>
</evidence>
<keyword evidence="4" id="KW-1185">Reference proteome</keyword>
<accession>A0A9W8E2K4</accession>
<protein>
    <recommendedName>
        <fullName evidence="5">RRM domain-containing protein</fullName>
    </recommendedName>
</protein>
<feature type="compositionally biased region" description="Basic and acidic residues" evidence="1">
    <location>
        <begin position="211"/>
        <end position="221"/>
    </location>
</feature>
<feature type="compositionally biased region" description="Polar residues" evidence="1">
    <location>
        <begin position="248"/>
        <end position="257"/>
    </location>
</feature>
<keyword evidence="2" id="KW-1133">Transmembrane helix</keyword>
<comment type="caution">
    <text evidence="3">The sequence shown here is derived from an EMBL/GenBank/DDBJ whole genome shotgun (WGS) entry which is preliminary data.</text>
</comment>
<dbReference type="GO" id="GO:0003676">
    <property type="term" value="F:nucleic acid binding"/>
    <property type="evidence" value="ECO:0007669"/>
    <property type="project" value="InterPro"/>
</dbReference>
<organism evidence="3 4">
    <name type="scientific">Dispira parvispora</name>
    <dbReference type="NCBI Taxonomy" id="1520584"/>
    <lineage>
        <taxon>Eukaryota</taxon>
        <taxon>Fungi</taxon>
        <taxon>Fungi incertae sedis</taxon>
        <taxon>Zoopagomycota</taxon>
        <taxon>Kickxellomycotina</taxon>
        <taxon>Dimargaritomycetes</taxon>
        <taxon>Dimargaritales</taxon>
        <taxon>Dimargaritaceae</taxon>
        <taxon>Dispira</taxon>
    </lineage>
</organism>
<dbReference type="Gene3D" id="3.30.70.330">
    <property type="match status" value="1"/>
</dbReference>
<dbReference type="EMBL" id="JANBPY010000551">
    <property type="protein sequence ID" value="KAJ1965958.1"/>
    <property type="molecule type" value="Genomic_DNA"/>
</dbReference>
<keyword evidence="2" id="KW-0472">Membrane</keyword>
<gene>
    <name evidence="3" type="ORF">IWQ62_002537</name>
</gene>
<evidence type="ECO:0000313" key="3">
    <source>
        <dbReference type="EMBL" id="KAJ1965958.1"/>
    </source>
</evidence>
<dbReference type="CDD" id="cd12276">
    <property type="entry name" value="RRM2_MEI2_EAR1_like"/>
    <property type="match status" value="1"/>
</dbReference>
<feature type="region of interest" description="Disordered" evidence="1">
    <location>
        <begin position="512"/>
        <end position="542"/>
    </location>
</feature>
<evidence type="ECO:0000256" key="1">
    <source>
        <dbReference type="SAM" id="MobiDB-lite"/>
    </source>
</evidence>
<feature type="region of interest" description="Disordered" evidence="1">
    <location>
        <begin position="431"/>
        <end position="455"/>
    </location>
</feature>
<keyword evidence="2" id="KW-0812">Transmembrane</keyword>
<feature type="compositionally biased region" description="Low complexity" evidence="1">
    <location>
        <begin position="271"/>
        <end position="285"/>
    </location>
</feature>
<dbReference type="AlphaFoldDB" id="A0A9W8E2K4"/>
<evidence type="ECO:0000313" key="4">
    <source>
        <dbReference type="Proteomes" id="UP001150925"/>
    </source>
</evidence>
<feature type="transmembrane region" description="Helical" evidence="2">
    <location>
        <begin position="36"/>
        <end position="55"/>
    </location>
</feature>
<evidence type="ECO:0008006" key="5">
    <source>
        <dbReference type="Google" id="ProtNLM"/>
    </source>
</evidence>
<feature type="region of interest" description="Disordered" evidence="1">
    <location>
        <begin position="186"/>
        <end position="285"/>
    </location>
</feature>
<reference evidence="3" key="1">
    <citation type="submission" date="2022-07" db="EMBL/GenBank/DDBJ databases">
        <title>Phylogenomic reconstructions and comparative analyses of Kickxellomycotina fungi.</title>
        <authorList>
            <person name="Reynolds N.K."/>
            <person name="Stajich J.E."/>
            <person name="Barry K."/>
            <person name="Grigoriev I.V."/>
            <person name="Crous P."/>
            <person name="Smith M.E."/>
        </authorList>
    </citation>
    <scope>NUCLEOTIDE SEQUENCE</scope>
    <source>
        <strain evidence="3">RSA 1196</strain>
    </source>
</reference>
<feature type="region of interest" description="Disordered" evidence="1">
    <location>
        <begin position="556"/>
        <end position="581"/>
    </location>
</feature>